<proteinExistence type="predicted"/>
<dbReference type="RefSeq" id="WP_013592636.1">
    <property type="nucleotide sequence ID" value="NC_015138.1"/>
</dbReference>
<dbReference type="HOGENOM" id="CLU_1583005_0_0_4"/>
<name>F0Q143_PARA1</name>
<feature type="transmembrane region" description="Helical" evidence="1">
    <location>
        <begin position="78"/>
        <end position="98"/>
    </location>
</feature>
<keyword evidence="1" id="KW-0812">Transmembrane</keyword>
<dbReference type="GeneID" id="34237624"/>
<keyword evidence="1" id="KW-1133">Transmembrane helix</keyword>
<dbReference type="KEGG" id="aaa:Acav_0122"/>
<gene>
    <name evidence="2" type="ordered locus">Acav_0122</name>
</gene>
<dbReference type="Proteomes" id="UP000002482">
    <property type="component" value="Chromosome"/>
</dbReference>
<reference evidence="2" key="1">
    <citation type="submission" date="2011-02" db="EMBL/GenBank/DDBJ databases">
        <title>Complete sequence of Acidovorax avenae subsp. avenae ATCC 19860.</title>
        <authorList>
            <consortium name="US DOE Joint Genome Institute"/>
            <person name="Lucas S."/>
            <person name="Copeland A."/>
            <person name="Lapidus A."/>
            <person name="Cheng J.-F."/>
            <person name="Goodwin L."/>
            <person name="Pitluck S."/>
            <person name="Chertkov O."/>
            <person name="Held B."/>
            <person name="Detter J.C."/>
            <person name="Han C."/>
            <person name="Tapia R."/>
            <person name="Land M."/>
            <person name="Hauser L."/>
            <person name="Kyrpides N."/>
            <person name="Ivanova N."/>
            <person name="Ovchinnikova G."/>
            <person name="Pagani I."/>
            <person name="Gordon S."/>
            <person name="Woyke T."/>
        </authorList>
    </citation>
    <scope>NUCLEOTIDE SEQUENCE</scope>
    <source>
        <strain evidence="2">ATCC 19860</strain>
    </source>
</reference>
<sequence length="170" mass="18363">MKNSVTARALRHAGTYGLAALVTGLLLTPLSYLAIGMLGEFSAAFALLFVPPLIACEGFLLHQLLSRAPDGGLSKAKAAAAMASWAYVAFFAVVISGARLQVGWARLGGWCMLWLVCSALAYPMLALWCRNASLVRRTAGWRHAPWVFLCVFSMAAGMCLHYLVTPQRFP</sequence>
<organism evidence="2 3">
    <name type="scientific">Paracidovorax avenae (strain ATCC 19860 / DSM 7227 / CCUG 15838 / JCM 20985 / LMG 2117 / NCPPB 1011)</name>
    <name type="common">Acidovorax avenae</name>
    <dbReference type="NCBI Taxonomy" id="643561"/>
    <lineage>
        <taxon>Bacteria</taxon>
        <taxon>Pseudomonadati</taxon>
        <taxon>Pseudomonadota</taxon>
        <taxon>Betaproteobacteria</taxon>
        <taxon>Burkholderiales</taxon>
        <taxon>Comamonadaceae</taxon>
        <taxon>Paracidovorax</taxon>
    </lineage>
</organism>
<keyword evidence="3" id="KW-1185">Reference proteome</keyword>
<feature type="transmembrane region" description="Helical" evidence="1">
    <location>
        <begin position="12"/>
        <end position="35"/>
    </location>
</feature>
<keyword evidence="1" id="KW-0472">Membrane</keyword>
<dbReference type="OrthoDB" id="9977074at2"/>
<feature type="transmembrane region" description="Helical" evidence="1">
    <location>
        <begin position="146"/>
        <end position="164"/>
    </location>
</feature>
<evidence type="ECO:0000313" key="2">
    <source>
        <dbReference type="EMBL" id="ADX44048.1"/>
    </source>
</evidence>
<dbReference type="AlphaFoldDB" id="F0Q143"/>
<protein>
    <submittedName>
        <fullName evidence="2">Uncharacterized protein</fullName>
    </submittedName>
</protein>
<dbReference type="EMBL" id="CP002521">
    <property type="protein sequence ID" value="ADX44048.1"/>
    <property type="molecule type" value="Genomic_DNA"/>
</dbReference>
<evidence type="ECO:0000313" key="3">
    <source>
        <dbReference type="Proteomes" id="UP000002482"/>
    </source>
</evidence>
<evidence type="ECO:0000256" key="1">
    <source>
        <dbReference type="SAM" id="Phobius"/>
    </source>
</evidence>
<feature type="transmembrane region" description="Helical" evidence="1">
    <location>
        <begin position="104"/>
        <end position="125"/>
    </location>
</feature>
<accession>F0Q143</accession>